<sequence>MSQTAPMISQSTYPLTDEHLPENQEEFFSTHHLPSHPILKTIPSLEFQHLYNRLNNWNSLHSYRTGNEYLFQNYYRESNCGPEILWALPPIPEQRIELLTKSQPIN</sequence>
<feature type="non-terminal residue" evidence="1">
    <location>
        <position position="106"/>
    </location>
</feature>
<dbReference type="VEuPathDB" id="FungiDB:MELLADRAFT_76224"/>
<dbReference type="OrthoDB" id="2501252at2759"/>
<organism evidence="2">
    <name type="scientific">Melampsora larici-populina (strain 98AG31 / pathotype 3-4-7)</name>
    <name type="common">Poplar leaf rust fungus</name>
    <dbReference type="NCBI Taxonomy" id="747676"/>
    <lineage>
        <taxon>Eukaryota</taxon>
        <taxon>Fungi</taxon>
        <taxon>Dikarya</taxon>
        <taxon>Basidiomycota</taxon>
        <taxon>Pucciniomycotina</taxon>
        <taxon>Pucciniomycetes</taxon>
        <taxon>Pucciniales</taxon>
        <taxon>Melampsoraceae</taxon>
        <taxon>Melampsora</taxon>
    </lineage>
</organism>
<dbReference type="InParanoid" id="F4R349"/>
<dbReference type="GeneID" id="18932742"/>
<dbReference type="KEGG" id="mlr:MELLADRAFT_76224"/>
<dbReference type="EMBL" id="GL883090">
    <property type="protein sequence ID" value="EGG12567.1"/>
    <property type="molecule type" value="Genomic_DNA"/>
</dbReference>
<evidence type="ECO:0000313" key="2">
    <source>
        <dbReference type="Proteomes" id="UP000001072"/>
    </source>
</evidence>
<dbReference type="RefSeq" id="XP_007403505.1">
    <property type="nucleotide sequence ID" value="XM_007403443.1"/>
</dbReference>
<evidence type="ECO:0000313" key="1">
    <source>
        <dbReference type="EMBL" id="EGG12567.1"/>
    </source>
</evidence>
<accession>F4R349</accession>
<protein>
    <submittedName>
        <fullName evidence="1">Uncharacterized protein</fullName>
    </submittedName>
</protein>
<dbReference type="HOGENOM" id="CLU_2229501_0_0_1"/>
<gene>
    <name evidence="1" type="ORF">MELLADRAFT_76224</name>
</gene>
<dbReference type="AlphaFoldDB" id="F4R349"/>
<reference evidence="2" key="1">
    <citation type="journal article" date="2011" name="Proc. Natl. Acad. Sci. U.S.A.">
        <title>Obligate biotrophy features unraveled by the genomic analysis of rust fungi.</title>
        <authorList>
            <person name="Duplessis S."/>
            <person name="Cuomo C.A."/>
            <person name="Lin Y.-C."/>
            <person name="Aerts A."/>
            <person name="Tisserant E."/>
            <person name="Veneault-Fourrey C."/>
            <person name="Joly D.L."/>
            <person name="Hacquard S."/>
            <person name="Amselem J."/>
            <person name="Cantarel B.L."/>
            <person name="Chiu R."/>
            <person name="Coutinho P.M."/>
            <person name="Feau N."/>
            <person name="Field M."/>
            <person name="Frey P."/>
            <person name="Gelhaye E."/>
            <person name="Goldberg J."/>
            <person name="Grabherr M.G."/>
            <person name="Kodira C.D."/>
            <person name="Kohler A."/>
            <person name="Kuees U."/>
            <person name="Lindquist E.A."/>
            <person name="Lucas S.M."/>
            <person name="Mago R."/>
            <person name="Mauceli E."/>
            <person name="Morin E."/>
            <person name="Murat C."/>
            <person name="Pangilinan J.L."/>
            <person name="Park R."/>
            <person name="Pearson M."/>
            <person name="Quesneville H."/>
            <person name="Rouhier N."/>
            <person name="Sakthikumar S."/>
            <person name="Salamov A.A."/>
            <person name="Schmutz J."/>
            <person name="Selles B."/>
            <person name="Shapiro H."/>
            <person name="Tanguay P."/>
            <person name="Tuskan G.A."/>
            <person name="Henrissat B."/>
            <person name="Van de Peer Y."/>
            <person name="Rouze P."/>
            <person name="Ellis J.G."/>
            <person name="Dodds P.N."/>
            <person name="Schein J.E."/>
            <person name="Zhong S."/>
            <person name="Hamelin R.C."/>
            <person name="Grigoriev I.V."/>
            <person name="Szabo L.J."/>
            <person name="Martin F."/>
        </authorList>
    </citation>
    <scope>NUCLEOTIDE SEQUENCE [LARGE SCALE GENOMIC DNA]</scope>
    <source>
        <strain evidence="2">98AG31 / pathotype 3-4-7</strain>
    </source>
</reference>
<proteinExistence type="predicted"/>
<name>F4R349_MELLP</name>
<keyword evidence="2" id="KW-1185">Reference proteome</keyword>
<dbReference type="Proteomes" id="UP000001072">
    <property type="component" value="Unassembled WGS sequence"/>
</dbReference>